<dbReference type="GO" id="GO:0003677">
    <property type="term" value="F:DNA binding"/>
    <property type="evidence" value="ECO:0007669"/>
    <property type="project" value="InterPro"/>
</dbReference>
<evidence type="ECO:0000256" key="3">
    <source>
        <dbReference type="ARBA" id="ARBA00023163"/>
    </source>
</evidence>
<dbReference type="OrthoDB" id="60033at2759"/>
<dbReference type="Proteomes" id="UP000770717">
    <property type="component" value="Unassembled WGS sequence"/>
</dbReference>
<organism evidence="5 6">
    <name type="scientific">Eleutherodactylus coqui</name>
    <name type="common">Puerto Rican coqui</name>
    <dbReference type="NCBI Taxonomy" id="57060"/>
    <lineage>
        <taxon>Eukaryota</taxon>
        <taxon>Metazoa</taxon>
        <taxon>Chordata</taxon>
        <taxon>Craniata</taxon>
        <taxon>Vertebrata</taxon>
        <taxon>Euteleostomi</taxon>
        <taxon>Amphibia</taxon>
        <taxon>Batrachia</taxon>
        <taxon>Anura</taxon>
        <taxon>Neobatrachia</taxon>
        <taxon>Hyloidea</taxon>
        <taxon>Eleutherodactylidae</taxon>
        <taxon>Eleutherodactylinae</taxon>
        <taxon>Eleutherodactylus</taxon>
        <taxon>Eleutherodactylus</taxon>
    </lineage>
</organism>
<name>A0A8J6BAS1_ELECQ</name>
<feature type="domain" description="Vertebrate heat shock transcription factor C-terminal" evidence="4">
    <location>
        <begin position="20"/>
        <end position="79"/>
    </location>
</feature>
<evidence type="ECO:0000313" key="6">
    <source>
        <dbReference type="Proteomes" id="UP000770717"/>
    </source>
</evidence>
<gene>
    <name evidence="5" type="ORF">GDO78_021166</name>
</gene>
<dbReference type="InterPro" id="IPR010542">
    <property type="entry name" value="Vert_HSTF_C"/>
</dbReference>
<keyword evidence="3" id="KW-0804">Transcription</keyword>
<dbReference type="AlphaFoldDB" id="A0A8J6BAS1"/>
<dbReference type="EMBL" id="WNTK01006031">
    <property type="protein sequence ID" value="KAG9463756.1"/>
    <property type="molecule type" value="Genomic_DNA"/>
</dbReference>
<dbReference type="Pfam" id="PF06546">
    <property type="entry name" value="Vert_HS_TF"/>
    <property type="match status" value="1"/>
</dbReference>
<sequence>MRRKLLKSQLQVTSILPAQVYRVDLQDFLSCIDASLEELQSIFSQKKLSVESDVIDELFKPDLSSSDTPVVATDASIVSVSIFPS</sequence>
<accession>A0A8J6BAS1</accession>
<proteinExistence type="predicted"/>
<evidence type="ECO:0000256" key="1">
    <source>
        <dbReference type="ARBA" id="ARBA00023015"/>
    </source>
</evidence>
<keyword evidence="2" id="KW-0346">Stress response</keyword>
<dbReference type="GO" id="GO:0003700">
    <property type="term" value="F:DNA-binding transcription factor activity"/>
    <property type="evidence" value="ECO:0007669"/>
    <property type="project" value="InterPro"/>
</dbReference>
<keyword evidence="6" id="KW-1185">Reference proteome</keyword>
<evidence type="ECO:0000256" key="2">
    <source>
        <dbReference type="ARBA" id="ARBA00023016"/>
    </source>
</evidence>
<comment type="caution">
    <text evidence="5">The sequence shown here is derived from an EMBL/GenBank/DDBJ whole genome shotgun (WGS) entry which is preliminary data.</text>
</comment>
<protein>
    <recommendedName>
        <fullName evidence="4">Vertebrate heat shock transcription factor C-terminal domain-containing protein</fullName>
    </recommendedName>
</protein>
<keyword evidence="1" id="KW-0805">Transcription regulation</keyword>
<evidence type="ECO:0000313" key="5">
    <source>
        <dbReference type="EMBL" id="KAG9463756.1"/>
    </source>
</evidence>
<reference evidence="5" key="1">
    <citation type="thesis" date="2020" institute="ProQuest LLC" country="789 East Eisenhower Parkway, Ann Arbor, MI, USA">
        <title>Comparative Genomics and Chromosome Evolution.</title>
        <authorList>
            <person name="Mudd A.B."/>
        </authorList>
    </citation>
    <scope>NUCLEOTIDE SEQUENCE</scope>
    <source>
        <strain evidence="5">HN-11 Male</strain>
        <tissue evidence="5">Kidney and liver</tissue>
    </source>
</reference>
<evidence type="ECO:0000259" key="4">
    <source>
        <dbReference type="Pfam" id="PF06546"/>
    </source>
</evidence>